<dbReference type="CDD" id="cd07011">
    <property type="entry name" value="cupin_PMI_type_I_N"/>
    <property type="match status" value="1"/>
</dbReference>
<dbReference type="FunCoup" id="A0A0D0BJE3">
    <property type="interactions" value="412"/>
</dbReference>
<keyword evidence="9" id="KW-0413">Isomerase</keyword>
<evidence type="ECO:0000313" key="18">
    <source>
        <dbReference type="Proteomes" id="UP000054485"/>
    </source>
</evidence>
<proteinExistence type="inferred from homology"/>
<dbReference type="Pfam" id="PF20512">
    <property type="entry name" value="PMI_typeI_hel"/>
    <property type="match status" value="1"/>
</dbReference>
<evidence type="ECO:0000256" key="13">
    <source>
        <dbReference type="RuleBase" id="RU004189"/>
    </source>
</evidence>
<dbReference type="PIRSF" id="PIRSF001480">
    <property type="entry name" value="Mannose-6-phosphate_isomerase"/>
    <property type="match status" value="1"/>
</dbReference>
<evidence type="ECO:0000256" key="2">
    <source>
        <dbReference type="ARBA" id="ARBA00002564"/>
    </source>
</evidence>
<comment type="function">
    <text evidence="2">Involved in the synthesis of the GDP-mannose and dolichol-phosphate-mannose required for a number of critical mannosyl transfer reactions.</text>
</comment>
<dbReference type="GO" id="GO:0008270">
    <property type="term" value="F:zinc ion binding"/>
    <property type="evidence" value="ECO:0007669"/>
    <property type="project" value="InterPro"/>
</dbReference>
<keyword evidence="18" id="KW-1185">Reference proteome</keyword>
<protein>
    <recommendedName>
        <fullName evidence="6">Mannose-6-phosphate isomerase</fullName>
        <ecNumber evidence="5">5.3.1.8</ecNumber>
    </recommendedName>
    <alternativeName>
        <fullName evidence="10">Phosphohexomutase</fullName>
    </alternativeName>
    <alternativeName>
        <fullName evidence="11">Phosphomannose isomerase</fullName>
    </alternativeName>
</protein>
<feature type="binding site" evidence="12">
    <location>
        <position position="275"/>
    </location>
    <ligand>
        <name>Zn(2+)</name>
        <dbReference type="ChEBI" id="CHEBI:29105"/>
    </ligand>
</feature>
<feature type="binding site" evidence="12">
    <location>
        <position position="110"/>
    </location>
    <ligand>
        <name>Zn(2+)</name>
        <dbReference type="ChEBI" id="CHEBI:29105"/>
    </ligand>
</feature>
<keyword evidence="7 12" id="KW-0479">Metal-binding</keyword>
<dbReference type="Proteomes" id="UP000054485">
    <property type="component" value="Unassembled WGS sequence"/>
</dbReference>
<feature type="domain" description="Phosphomannose isomerase type I catalytic" evidence="15">
    <location>
        <begin position="5"/>
        <end position="152"/>
    </location>
</feature>
<dbReference type="OrthoDB" id="6605218at2759"/>
<dbReference type="Pfam" id="PF01238">
    <property type="entry name" value="PMI_typeI_C"/>
    <property type="match status" value="1"/>
</dbReference>
<evidence type="ECO:0000256" key="12">
    <source>
        <dbReference type="PIRSR" id="PIRSR001480-2"/>
    </source>
</evidence>
<comment type="similarity">
    <text evidence="4 13">Belongs to the mannose-6-phosphate isomerase type 1 family.</text>
</comment>
<feature type="domain" description="Phosphomannose isomerase type I C-terminal" evidence="14">
    <location>
        <begin position="338"/>
        <end position="381"/>
    </location>
</feature>
<dbReference type="NCBIfam" id="TIGR00218">
    <property type="entry name" value="manA"/>
    <property type="match status" value="1"/>
</dbReference>
<accession>A0A0D0BJE3</accession>
<dbReference type="GO" id="GO:0005829">
    <property type="term" value="C:cytosol"/>
    <property type="evidence" value="ECO:0007669"/>
    <property type="project" value="TreeGrafter"/>
</dbReference>
<evidence type="ECO:0000256" key="5">
    <source>
        <dbReference type="ARBA" id="ARBA00011956"/>
    </source>
</evidence>
<dbReference type="UniPathway" id="UPA00126">
    <property type="reaction ID" value="UER00423"/>
</dbReference>
<keyword evidence="8 12" id="KW-0862">Zinc</keyword>
<dbReference type="GO" id="GO:0005975">
    <property type="term" value="P:carbohydrate metabolic process"/>
    <property type="evidence" value="ECO:0007669"/>
    <property type="project" value="InterPro"/>
</dbReference>
<dbReference type="SUPFAM" id="SSF51182">
    <property type="entry name" value="RmlC-like cupins"/>
    <property type="match status" value="1"/>
</dbReference>
<dbReference type="PRINTS" id="PR00714">
    <property type="entry name" value="MAN6PISMRASE"/>
</dbReference>
<evidence type="ECO:0000259" key="16">
    <source>
        <dbReference type="Pfam" id="PF20512"/>
    </source>
</evidence>
<dbReference type="EMBL" id="KN835164">
    <property type="protein sequence ID" value="KIK46002.1"/>
    <property type="molecule type" value="Genomic_DNA"/>
</dbReference>
<evidence type="ECO:0000256" key="9">
    <source>
        <dbReference type="ARBA" id="ARBA00023235"/>
    </source>
</evidence>
<evidence type="ECO:0000256" key="4">
    <source>
        <dbReference type="ARBA" id="ARBA00010772"/>
    </source>
</evidence>
<feature type="domain" description="Phosphomannose isomerase type I helical insertion" evidence="16">
    <location>
        <begin position="177"/>
        <end position="256"/>
    </location>
</feature>
<name>A0A0D0BJE3_9AGAM</name>
<evidence type="ECO:0000256" key="6">
    <source>
        <dbReference type="ARBA" id="ARBA00018236"/>
    </source>
</evidence>
<dbReference type="Pfam" id="PF20511">
    <property type="entry name" value="PMI_typeI_cat"/>
    <property type="match status" value="1"/>
</dbReference>
<dbReference type="InterPro" id="IPR046457">
    <property type="entry name" value="PMI_typeI_cat"/>
</dbReference>
<dbReference type="AlphaFoldDB" id="A0A0D0BJE3"/>
<dbReference type="EC" id="5.3.1.8" evidence="5"/>
<dbReference type="Gene3D" id="2.60.120.10">
    <property type="entry name" value="Jelly Rolls"/>
    <property type="match status" value="2"/>
</dbReference>
<evidence type="ECO:0000256" key="11">
    <source>
        <dbReference type="ARBA" id="ARBA00030762"/>
    </source>
</evidence>
<comment type="cofactor">
    <cofactor evidence="12">
        <name>Zn(2+)</name>
        <dbReference type="ChEBI" id="CHEBI:29105"/>
    </cofactor>
    <text evidence="12">Binds 1 zinc ion per subunit.</text>
</comment>
<comment type="pathway">
    <text evidence="3">Nucleotide-sugar biosynthesis; GDP-alpha-D-mannose biosynthesis; alpha-D-mannose 1-phosphate from D-fructose 6-phosphate: step 1/2.</text>
</comment>
<evidence type="ECO:0000256" key="10">
    <source>
        <dbReference type="ARBA" id="ARBA00029741"/>
    </source>
</evidence>
<evidence type="ECO:0000256" key="8">
    <source>
        <dbReference type="ARBA" id="ARBA00022833"/>
    </source>
</evidence>
<dbReference type="InterPro" id="IPR014710">
    <property type="entry name" value="RmlC-like_jellyroll"/>
</dbReference>
<dbReference type="InterPro" id="IPR011051">
    <property type="entry name" value="RmlC_Cupin_sf"/>
</dbReference>
<dbReference type="PANTHER" id="PTHR10309">
    <property type="entry name" value="MANNOSE-6-PHOSPHATE ISOMERASE"/>
    <property type="match status" value="1"/>
</dbReference>
<dbReference type="InterPro" id="IPR046458">
    <property type="entry name" value="PMI_typeI_hel"/>
</dbReference>
<dbReference type="PANTHER" id="PTHR10309:SF0">
    <property type="entry name" value="MANNOSE-6-PHOSPHATE ISOMERASE"/>
    <property type="match status" value="1"/>
</dbReference>
<reference evidence="18" key="2">
    <citation type="submission" date="2015-01" db="EMBL/GenBank/DDBJ databases">
        <title>Evolutionary Origins and Diversification of the Mycorrhizal Mutualists.</title>
        <authorList>
            <consortium name="DOE Joint Genome Institute"/>
            <consortium name="Mycorrhizal Genomics Consortium"/>
            <person name="Kohler A."/>
            <person name="Kuo A."/>
            <person name="Nagy L.G."/>
            <person name="Floudas D."/>
            <person name="Copeland A."/>
            <person name="Barry K.W."/>
            <person name="Cichocki N."/>
            <person name="Veneault-Fourrey C."/>
            <person name="LaButti K."/>
            <person name="Lindquist E.A."/>
            <person name="Lipzen A."/>
            <person name="Lundell T."/>
            <person name="Morin E."/>
            <person name="Murat C."/>
            <person name="Riley R."/>
            <person name="Ohm R."/>
            <person name="Sun H."/>
            <person name="Tunlid A."/>
            <person name="Henrissat B."/>
            <person name="Grigoriev I.V."/>
            <person name="Hibbett D.S."/>
            <person name="Martin F."/>
        </authorList>
    </citation>
    <scope>NUCLEOTIDE SEQUENCE [LARGE SCALE GENOMIC DNA]</scope>
    <source>
        <strain evidence="18">UH-Slu-Lm8-n1</strain>
    </source>
</reference>
<feature type="binding site" evidence="12">
    <location>
        <position position="112"/>
    </location>
    <ligand>
        <name>Zn(2+)</name>
        <dbReference type="ChEBI" id="CHEBI:29105"/>
    </ligand>
</feature>
<sequence length="425" mass="46312">MTEQVFRLIPATLNYPWGKKGSSSLVAQLADGAGIPDFKIDESKSYAEIWMGTHPNAPTRVHSTGQLLSEHLAAHPELVGEPIIKRFGLENGRIPFLFKVLSFDKALPVQIHPNKHAAEHVQSESLKAHVDSNHKPAMALALSDFSALCGFLPTFQVSEFLSFVPEFASLFPSDIITHFTSVARSPDESECKAALKDLFSFYAQIDKEEASVHVKSLVDRYQAGKESDEEKTVKLLVLRLHEMYPNDSGIFCAFILNHFDLKPGHAFSVATGEPHAYITGDIIECMAASDNTIPLAFSPPSHLDIPTFLTNVVYSPAPGRALIQPTMFTRGSTHTSGSLLYNPPIDELAVMQVIVAKGGVESHHKLRGPSIAVVVEGEGTVVWAEGAKRLGVGKGQAVFIAAGTEVKYSAFETAFKLYRAFVEVA</sequence>
<dbReference type="InParanoid" id="A0A0D0BJE3"/>
<dbReference type="GO" id="GO:0009298">
    <property type="term" value="P:GDP-mannose biosynthetic process"/>
    <property type="evidence" value="ECO:0007669"/>
    <property type="project" value="UniProtKB-UniPathway"/>
</dbReference>
<evidence type="ECO:0000256" key="3">
    <source>
        <dbReference type="ARBA" id="ARBA00004666"/>
    </source>
</evidence>
<organism evidence="17 18">
    <name type="scientific">Suillus luteus UH-Slu-Lm8-n1</name>
    <dbReference type="NCBI Taxonomy" id="930992"/>
    <lineage>
        <taxon>Eukaryota</taxon>
        <taxon>Fungi</taxon>
        <taxon>Dikarya</taxon>
        <taxon>Basidiomycota</taxon>
        <taxon>Agaricomycotina</taxon>
        <taxon>Agaricomycetes</taxon>
        <taxon>Agaricomycetidae</taxon>
        <taxon>Boletales</taxon>
        <taxon>Suillineae</taxon>
        <taxon>Suillaceae</taxon>
        <taxon>Suillus</taxon>
    </lineage>
</organism>
<dbReference type="GO" id="GO:0004476">
    <property type="term" value="F:mannose-6-phosphate isomerase activity"/>
    <property type="evidence" value="ECO:0007669"/>
    <property type="project" value="UniProtKB-EC"/>
</dbReference>
<evidence type="ECO:0000259" key="14">
    <source>
        <dbReference type="Pfam" id="PF01238"/>
    </source>
</evidence>
<reference evidence="17 18" key="1">
    <citation type="submission" date="2014-04" db="EMBL/GenBank/DDBJ databases">
        <authorList>
            <consortium name="DOE Joint Genome Institute"/>
            <person name="Kuo A."/>
            <person name="Ruytinx J."/>
            <person name="Rineau F."/>
            <person name="Colpaert J."/>
            <person name="Kohler A."/>
            <person name="Nagy L.G."/>
            <person name="Floudas D."/>
            <person name="Copeland A."/>
            <person name="Barry K.W."/>
            <person name="Cichocki N."/>
            <person name="Veneault-Fourrey C."/>
            <person name="LaButti K."/>
            <person name="Lindquist E.A."/>
            <person name="Lipzen A."/>
            <person name="Lundell T."/>
            <person name="Morin E."/>
            <person name="Murat C."/>
            <person name="Sun H."/>
            <person name="Tunlid A."/>
            <person name="Henrissat B."/>
            <person name="Grigoriev I.V."/>
            <person name="Hibbett D.S."/>
            <person name="Martin F."/>
            <person name="Nordberg H.P."/>
            <person name="Cantor M.N."/>
            <person name="Hua S.X."/>
        </authorList>
    </citation>
    <scope>NUCLEOTIDE SEQUENCE [LARGE SCALE GENOMIC DNA]</scope>
    <source>
        <strain evidence="17 18">UH-Slu-Lm8-n1</strain>
    </source>
</reference>
<gene>
    <name evidence="17" type="ORF">CY34DRAFT_800870</name>
</gene>
<dbReference type="InterPro" id="IPR046456">
    <property type="entry name" value="PMI_typeI_C"/>
</dbReference>
<dbReference type="Gene3D" id="1.10.441.10">
    <property type="entry name" value="Phosphomannose Isomerase, domain 2"/>
    <property type="match status" value="1"/>
</dbReference>
<dbReference type="HOGENOM" id="CLU_026967_0_0_1"/>
<dbReference type="STRING" id="930992.A0A0D0BJE3"/>
<comment type="catalytic activity">
    <reaction evidence="1">
        <text>D-mannose 6-phosphate = D-fructose 6-phosphate</text>
        <dbReference type="Rhea" id="RHEA:12356"/>
        <dbReference type="ChEBI" id="CHEBI:58735"/>
        <dbReference type="ChEBI" id="CHEBI:61527"/>
        <dbReference type="EC" id="5.3.1.8"/>
    </reaction>
</comment>
<evidence type="ECO:0000313" key="17">
    <source>
        <dbReference type="EMBL" id="KIK46002.1"/>
    </source>
</evidence>
<evidence type="ECO:0000256" key="1">
    <source>
        <dbReference type="ARBA" id="ARBA00000757"/>
    </source>
</evidence>
<evidence type="ECO:0000259" key="15">
    <source>
        <dbReference type="Pfam" id="PF20511"/>
    </source>
</evidence>
<dbReference type="InterPro" id="IPR001250">
    <property type="entry name" value="Man6P_Isoase-1"/>
</dbReference>
<evidence type="ECO:0000256" key="7">
    <source>
        <dbReference type="ARBA" id="ARBA00022723"/>
    </source>
</evidence>
<dbReference type="InterPro" id="IPR016305">
    <property type="entry name" value="Mannose-6-P_Isomerase"/>
</dbReference>